<sequence>MIRPRTTVPASAAPSTPARPPAEPISPDPSWQEVVGPVAEALLSLVAAVESQPTAGPAVKAFQAAIRRKGEEASAAGGREAMEAALRIVAEAAPDRAERRDSIVDKAWAGLPDWRS</sequence>
<proteinExistence type="predicted"/>
<dbReference type="EMBL" id="JBEPMM010000021">
    <property type="protein sequence ID" value="MET3695031.1"/>
    <property type="molecule type" value="Genomic_DNA"/>
</dbReference>
<feature type="compositionally biased region" description="Low complexity" evidence="1">
    <location>
        <begin position="1"/>
        <end position="16"/>
    </location>
</feature>
<evidence type="ECO:0000256" key="1">
    <source>
        <dbReference type="SAM" id="MobiDB-lite"/>
    </source>
</evidence>
<reference evidence="2 3" key="1">
    <citation type="submission" date="2024-06" db="EMBL/GenBank/DDBJ databases">
        <title>Genomic Encyclopedia of Type Strains, Phase IV (KMG-IV): sequencing the most valuable type-strain genomes for metagenomic binning, comparative biology and taxonomic classification.</title>
        <authorList>
            <person name="Goeker M."/>
        </authorList>
    </citation>
    <scope>NUCLEOTIDE SEQUENCE [LARGE SCALE GENOMIC DNA]</scope>
    <source>
        <strain evidence="2 3">DSM 21331</strain>
    </source>
</reference>
<feature type="compositionally biased region" description="Pro residues" evidence="1">
    <location>
        <begin position="17"/>
        <end position="27"/>
    </location>
</feature>
<evidence type="ECO:0000313" key="2">
    <source>
        <dbReference type="EMBL" id="MET3695031.1"/>
    </source>
</evidence>
<name>A0ABV2LB03_9HYPH</name>
<feature type="region of interest" description="Disordered" evidence="1">
    <location>
        <begin position="1"/>
        <end position="32"/>
    </location>
</feature>
<gene>
    <name evidence="2" type="ORF">ABID43_004596</name>
</gene>
<protein>
    <submittedName>
        <fullName evidence="2">Uncharacterized protein</fullName>
    </submittedName>
</protein>
<accession>A0ABV2LB03</accession>
<evidence type="ECO:0000313" key="3">
    <source>
        <dbReference type="Proteomes" id="UP001549145"/>
    </source>
</evidence>
<comment type="caution">
    <text evidence="2">The sequence shown here is derived from an EMBL/GenBank/DDBJ whole genome shotgun (WGS) entry which is preliminary data.</text>
</comment>
<dbReference type="RefSeq" id="WP_238280669.1">
    <property type="nucleotide sequence ID" value="NZ_BPQL01000094.1"/>
</dbReference>
<organism evidence="2 3">
    <name type="scientific">Methylobacterium goesingense</name>
    <dbReference type="NCBI Taxonomy" id="243690"/>
    <lineage>
        <taxon>Bacteria</taxon>
        <taxon>Pseudomonadati</taxon>
        <taxon>Pseudomonadota</taxon>
        <taxon>Alphaproteobacteria</taxon>
        <taxon>Hyphomicrobiales</taxon>
        <taxon>Methylobacteriaceae</taxon>
        <taxon>Methylobacterium</taxon>
    </lineage>
</organism>
<dbReference type="Proteomes" id="UP001549145">
    <property type="component" value="Unassembled WGS sequence"/>
</dbReference>
<keyword evidence="3" id="KW-1185">Reference proteome</keyword>